<comment type="subunit">
    <text evidence="8">Homodimer.</text>
</comment>
<dbReference type="GO" id="GO:0009102">
    <property type="term" value="P:biotin biosynthetic process"/>
    <property type="evidence" value="ECO:0007669"/>
    <property type="project" value="UniProtKB-UniRule"/>
</dbReference>
<dbReference type="PANTHER" id="PTHR43210">
    <property type="entry name" value="DETHIOBIOTIN SYNTHETASE"/>
    <property type="match status" value="1"/>
</dbReference>
<evidence type="ECO:0000256" key="8">
    <source>
        <dbReference type="HAMAP-Rule" id="MF_00336"/>
    </source>
</evidence>
<feature type="binding site" evidence="8">
    <location>
        <position position="55"/>
    </location>
    <ligand>
        <name>ATP</name>
        <dbReference type="ChEBI" id="CHEBI:30616"/>
    </ligand>
</feature>
<feature type="binding site" evidence="8">
    <location>
        <begin position="207"/>
        <end position="209"/>
    </location>
    <ligand>
        <name>ATP</name>
        <dbReference type="ChEBI" id="CHEBI:30616"/>
    </ligand>
</feature>
<evidence type="ECO:0000256" key="6">
    <source>
        <dbReference type="ARBA" id="ARBA00022840"/>
    </source>
</evidence>
<dbReference type="OrthoDB" id="9802097at2"/>
<gene>
    <name evidence="8" type="primary">bioD</name>
    <name evidence="9" type="ORF">MED297_08771</name>
</gene>
<feature type="binding site" evidence="8">
    <location>
        <position position="118"/>
    </location>
    <ligand>
        <name>Mg(2+)</name>
        <dbReference type="ChEBI" id="CHEBI:18420"/>
    </ligand>
</feature>
<keyword evidence="10" id="KW-1185">Reference proteome</keyword>
<organism evidence="9 10">
    <name type="scientific">Reinekea blandensis MED297</name>
    <dbReference type="NCBI Taxonomy" id="314283"/>
    <lineage>
        <taxon>Bacteria</taxon>
        <taxon>Pseudomonadati</taxon>
        <taxon>Pseudomonadota</taxon>
        <taxon>Gammaproteobacteria</taxon>
        <taxon>Oceanospirillales</taxon>
        <taxon>Saccharospirillaceae</taxon>
        <taxon>Reinekea</taxon>
    </lineage>
</organism>
<dbReference type="FunFam" id="3.40.50.300:FF:000292">
    <property type="entry name" value="ATP-dependent dethiobiotin synthetase BioD"/>
    <property type="match status" value="1"/>
</dbReference>
<feature type="binding site" evidence="8">
    <location>
        <position position="17"/>
    </location>
    <ligand>
        <name>Mg(2+)</name>
        <dbReference type="ChEBI" id="CHEBI:18420"/>
    </ligand>
</feature>
<comment type="caution">
    <text evidence="8">Lacks conserved residue(s) required for the propagation of feature annotation.</text>
</comment>
<keyword evidence="1 8" id="KW-0963">Cytoplasm</keyword>
<comment type="pathway">
    <text evidence="8">Cofactor biosynthesis; biotin biosynthesis; biotin from 7,8-diaminononanoate: step 1/2.</text>
</comment>
<comment type="catalytic activity">
    <reaction evidence="8">
        <text>(7R,8S)-7,8-diammoniononanoate + CO2 + ATP = (4R,5S)-dethiobiotin + ADP + phosphate + 3 H(+)</text>
        <dbReference type="Rhea" id="RHEA:15805"/>
        <dbReference type="ChEBI" id="CHEBI:15378"/>
        <dbReference type="ChEBI" id="CHEBI:16526"/>
        <dbReference type="ChEBI" id="CHEBI:30616"/>
        <dbReference type="ChEBI" id="CHEBI:43474"/>
        <dbReference type="ChEBI" id="CHEBI:149469"/>
        <dbReference type="ChEBI" id="CHEBI:149473"/>
        <dbReference type="ChEBI" id="CHEBI:456216"/>
        <dbReference type="EC" id="6.3.3.3"/>
    </reaction>
</comment>
<dbReference type="AlphaFoldDB" id="A4BGD8"/>
<comment type="cofactor">
    <cofactor evidence="8">
        <name>Mg(2+)</name>
        <dbReference type="ChEBI" id="CHEBI:18420"/>
    </cofactor>
</comment>
<feature type="binding site" evidence="8">
    <location>
        <position position="55"/>
    </location>
    <ligand>
        <name>Mg(2+)</name>
        <dbReference type="ChEBI" id="CHEBI:18420"/>
    </ligand>
</feature>
<evidence type="ECO:0000256" key="2">
    <source>
        <dbReference type="ARBA" id="ARBA00022598"/>
    </source>
</evidence>
<comment type="subcellular location">
    <subcellularLocation>
        <location evidence="8">Cytoplasm</location>
    </subcellularLocation>
</comment>
<dbReference type="NCBIfam" id="TIGR00347">
    <property type="entry name" value="bioD"/>
    <property type="match status" value="1"/>
</dbReference>
<dbReference type="GO" id="GO:0005524">
    <property type="term" value="F:ATP binding"/>
    <property type="evidence" value="ECO:0007669"/>
    <property type="project" value="UniProtKB-UniRule"/>
</dbReference>
<protein>
    <recommendedName>
        <fullName evidence="8">ATP-dependent dethiobiotin synthetase BioD</fullName>
        <ecNumber evidence="8">6.3.3.3</ecNumber>
    </recommendedName>
    <alternativeName>
        <fullName evidence="8">DTB synthetase</fullName>
        <shortName evidence="8">DTBS</shortName>
    </alternativeName>
    <alternativeName>
        <fullName evidence="8">Dethiobiotin synthase</fullName>
    </alternativeName>
</protein>
<dbReference type="Gene3D" id="3.40.50.300">
    <property type="entry name" value="P-loop containing nucleotide triphosphate hydrolases"/>
    <property type="match status" value="1"/>
</dbReference>
<feature type="binding site" evidence="8">
    <location>
        <begin position="118"/>
        <end position="121"/>
    </location>
    <ligand>
        <name>ATP</name>
        <dbReference type="ChEBI" id="CHEBI:30616"/>
    </ligand>
</feature>
<keyword evidence="5 8" id="KW-0093">Biotin biosynthesis</keyword>
<dbReference type="InterPro" id="IPR004472">
    <property type="entry name" value="DTB_synth_BioD"/>
</dbReference>
<evidence type="ECO:0000313" key="9">
    <source>
        <dbReference type="EMBL" id="EAR08744.1"/>
    </source>
</evidence>
<keyword evidence="2 8" id="KW-0436">Ligase</keyword>
<dbReference type="GO" id="GO:0005829">
    <property type="term" value="C:cytosol"/>
    <property type="evidence" value="ECO:0007669"/>
    <property type="project" value="TreeGrafter"/>
</dbReference>
<comment type="similarity">
    <text evidence="8">Belongs to the dethiobiotin synthetase family.</text>
</comment>
<feature type="active site" evidence="8">
    <location>
        <position position="38"/>
    </location>
</feature>
<dbReference type="InterPro" id="IPR027417">
    <property type="entry name" value="P-loop_NTPase"/>
</dbReference>
<evidence type="ECO:0000256" key="1">
    <source>
        <dbReference type="ARBA" id="ARBA00022490"/>
    </source>
</evidence>
<comment type="caution">
    <text evidence="9">The sequence shown here is derived from an EMBL/GenBank/DDBJ whole genome shotgun (WGS) entry which is preliminary data.</text>
</comment>
<proteinExistence type="inferred from homology"/>
<keyword evidence="7 8" id="KW-0460">Magnesium</keyword>
<evidence type="ECO:0000256" key="7">
    <source>
        <dbReference type="ARBA" id="ARBA00022842"/>
    </source>
</evidence>
<dbReference type="EMBL" id="AAOE01000016">
    <property type="protein sequence ID" value="EAR08744.1"/>
    <property type="molecule type" value="Genomic_DNA"/>
</dbReference>
<dbReference type="RefSeq" id="WP_008045932.1">
    <property type="nucleotide sequence ID" value="NZ_CH724152.1"/>
</dbReference>
<keyword evidence="3 8" id="KW-0479">Metal-binding</keyword>
<evidence type="ECO:0000256" key="5">
    <source>
        <dbReference type="ARBA" id="ARBA00022756"/>
    </source>
</evidence>
<dbReference type="EC" id="6.3.3.3" evidence="8"/>
<evidence type="ECO:0000256" key="4">
    <source>
        <dbReference type="ARBA" id="ARBA00022741"/>
    </source>
</evidence>
<sequence>MKQRFFIAGTDTDVGKTRVSESLLIGARLQGLSTVGLKPLAAGAVDIDGEQRNPDAVCLMRASSVAMPYDTVNPVLLHEPMAPHIAADREGKRLSLQALAGYCRGALMSARADFTLIEGAGGWYVPLNQRETLAGFPQALNLEVVLVVGMKLGCLNHALLTAEAIQRDGLTLRGWIANCLEPDMNGLEENIQTLQQRIRAPLVGVHPYVKEGEQPNANWVNPALFTSPGNRQSSAQPNE</sequence>
<name>A4BGD8_9GAMM</name>
<keyword evidence="6 8" id="KW-0067">ATP-binding</keyword>
<reference evidence="9 10" key="1">
    <citation type="submission" date="2006-02" db="EMBL/GenBank/DDBJ databases">
        <authorList>
            <person name="Pinhassi J."/>
            <person name="Pedros-Alio C."/>
            <person name="Ferriera S."/>
            <person name="Johnson J."/>
            <person name="Kravitz S."/>
            <person name="Halpern A."/>
            <person name="Remington K."/>
            <person name="Beeson K."/>
            <person name="Tran B."/>
            <person name="Rogers Y.-H."/>
            <person name="Friedman R."/>
            <person name="Venter J.C."/>
        </authorList>
    </citation>
    <scope>NUCLEOTIDE SEQUENCE [LARGE SCALE GENOMIC DNA]</scope>
    <source>
        <strain evidence="9 10">MED297</strain>
    </source>
</reference>
<comment type="function">
    <text evidence="8">Catalyzes a mechanistically unusual reaction, the ATP-dependent insertion of CO2 between the N7 and N8 nitrogen atoms of 7,8-diaminopelargonic acid (DAPA, also called 7,8-diammoniononanoate) to form a ureido ring.</text>
</comment>
<evidence type="ECO:0000256" key="3">
    <source>
        <dbReference type="ARBA" id="ARBA00022723"/>
    </source>
</evidence>
<dbReference type="GO" id="GO:0004141">
    <property type="term" value="F:dethiobiotin synthase activity"/>
    <property type="evidence" value="ECO:0007669"/>
    <property type="project" value="UniProtKB-UniRule"/>
</dbReference>
<dbReference type="GO" id="GO:0000287">
    <property type="term" value="F:magnesium ion binding"/>
    <property type="evidence" value="ECO:0007669"/>
    <property type="project" value="UniProtKB-UniRule"/>
</dbReference>
<dbReference type="STRING" id="314283.MED297_08771"/>
<dbReference type="HAMAP" id="MF_00336">
    <property type="entry name" value="BioD"/>
    <property type="match status" value="1"/>
</dbReference>
<evidence type="ECO:0000313" key="10">
    <source>
        <dbReference type="Proteomes" id="UP000005953"/>
    </source>
</evidence>
<dbReference type="HOGENOM" id="CLU_072551_0_0_6"/>
<dbReference type="PIRSF" id="PIRSF006755">
    <property type="entry name" value="DTB_synth"/>
    <property type="match status" value="1"/>
</dbReference>
<keyword evidence="4 8" id="KW-0547">Nucleotide-binding</keyword>
<dbReference type="SUPFAM" id="SSF52540">
    <property type="entry name" value="P-loop containing nucleoside triphosphate hydrolases"/>
    <property type="match status" value="1"/>
</dbReference>
<dbReference type="Pfam" id="PF13500">
    <property type="entry name" value="AAA_26"/>
    <property type="match status" value="1"/>
</dbReference>
<dbReference type="UniPathway" id="UPA00078">
    <property type="reaction ID" value="UER00161"/>
</dbReference>
<accession>A4BGD8</accession>
<dbReference type="Proteomes" id="UP000005953">
    <property type="component" value="Unassembled WGS sequence"/>
</dbReference>
<dbReference type="GO" id="GO:0042803">
    <property type="term" value="F:protein homodimerization activity"/>
    <property type="evidence" value="ECO:0007669"/>
    <property type="project" value="UniProtKB-ARBA"/>
</dbReference>
<dbReference type="PANTHER" id="PTHR43210:SF5">
    <property type="entry name" value="DETHIOBIOTIN SYNTHETASE"/>
    <property type="match status" value="1"/>
</dbReference>
<dbReference type="CDD" id="cd03109">
    <property type="entry name" value="DTBS"/>
    <property type="match status" value="1"/>
</dbReference>
<feature type="binding site" evidence="8">
    <location>
        <begin position="178"/>
        <end position="179"/>
    </location>
    <ligand>
        <name>ATP</name>
        <dbReference type="ChEBI" id="CHEBI:30616"/>
    </ligand>
</feature>